<protein>
    <submittedName>
        <fullName evidence="1">Uncharacterized protein</fullName>
    </submittedName>
</protein>
<evidence type="ECO:0000313" key="2">
    <source>
        <dbReference type="Proteomes" id="UP000664917"/>
    </source>
</evidence>
<dbReference type="EMBL" id="MW015080">
    <property type="protein sequence ID" value="QPD06440.1"/>
    <property type="molecule type" value="Genomic_DNA"/>
</dbReference>
<organism evidence="1 2">
    <name type="scientific">Synechococcus phage S-SRP01</name>
    <dbReference type="NCBI Taxonomy" id="2781607"/>
    <lineage>
        <taxon>Viruses</taxon>
        <taxon>Duplodnaviria</taxon>
        <taxon>Heunggongvirae</taxon>
        <taxon>Uroviricota</taxon>
        <taxon>Caudoviricetes</taxon>
        <taxon>Autographivirales</taxon>
        <taxon>Sechaudvirinae</taxon>
        <taxon>Nerivirus</taxon>
        <taxon>Nerivirus SSRP01</taxon>
    </lineage>
</organism>
<reference evidence="1" key="1">
    <citation type="submission" date="2020-09" db="EMBL/GenBank/DDBJ databases">
        <authorList>
            <person name="Zhang D."/>
            <person name="Hatherill J.R."/>
            <person name="Ramirez J.F."/>
            <person name="Edinger B."/>
            <person name="Balarin R."/>
            <person name="Sullivan A."/>
            <person name="Humpal K.M."/>
            <person name="Guseva A."/>
            <person name="Butela K.A."/>
            <person name="Garlena R.A."/>
            <person name="Russell D.A."/>
            <person name="Pope W.H."/>
            <person name="Jacobs-Sera D."/>
            <person name="Hatfull G.F."/>
        </authorList>
    </citation>
    <scope>NUCLEOTIDE SEQUENCE</scope>
</reference>
<proteinExistence type="predicted"/>
<sequence>MKELKTIITFTAKTDYGDLNDYPKSGSHTTTFDASDCTVYAYVEQFRNFLRAEGFAEKTIKEALGEF</sequence>
<accession>A0A874M896</accession>
<dbReference type="Proteomes" id="UP000664917">
    <property type="component" value="Segment"/>
</dbReference>
<name>A0A874M896_9CAUD</name>
<keyword evidence="2" id="KW-1185">Reference proteome</keyword>
<evidence type="ECO:0000313" key="1">
    <source>
        <dbReference type="EMBL" id="QPD06440.1"/>
    </source>
</evidence>